<evidence type="ECO:0000256" key="1">
    <source>
        <dbReference type="SAM" id="Phobius"/>
    </source>
</evidence>
<gene>
    <name evidence="2" type="ORF">SAMN02982931_01534</name>
</gene>
<accession>A0A1G6BJJ0</accession>
<dbReference type="AlphaFoldDB" id="A0A1G6BJJ0"/>
<dbReference type="RefSeq" id="WP_210185565.1">
    <property type="nucleotide sequence ID" value="NZ_FMXQ01000003.1"/>
</dbReference>
<evidence type="ECO:0000313" key="2">
    <source>
        <dbReference type="EMBL" id="SDB20831.1"/>
    </source>
</evidence>
<organism evidence="2 3">
    <name type="scientific">Bauldia litoralis</name>
    <dbReference type="NCBI Taxonomy" id="665467"/>
    <lineage>
        <taxon>Bacteria</taxon>
        <taxon>Pseudomonadati</taxon>
        <taxon>Pseudomonadota</taxon>
        <taxon>Alphaproteobacteria</taxon>
        <taxon>Hyphomicrobiales</taxon>
        <taxon>Kaistiaceae</taxon>
        <taxon>Bauldia</taxon>
    </lineage>
</organism>
<keyword evidence="1" id="KW-1133">Transmembrane helix</keyword>
<sequence>MIGFIARFIGLWLIAGALVALVVDGTKTIAASTLTVTPLGTAWFSISPSSLMAAQGFIQQTVEAYVGHWLWDPLIQWILMLPTWLVLGLFGAWLLYVGRKRRMRAAFAA</sequence>
<dbReference type="Proteomes" id="UP000199071">
    <property type="component" value="Unassembled WGS sequence"/>
</dbReference>
<protein>
    <submittedName>
        <fullName evidence="2">Uncharacterized protein</fullName>
    </submittedName>
</protein>
<proteinExistence type="predicted"/>
<evidence type="ECO:0000313" key="3">
    <source>
        <dbReference type="Proteomes" id="UP000199071"/>
    </source>
</evidence>
<reference evidence="2 3" key="1">
    <citation type="submission" date="2016-10" db="EMBL/GenBank/DDBJ databases">
        <authorList>
            <person name="de Groot N.N."/>
        </authorList>
    </citation>
    <scope>NUCLEOTIDE SEQUENCE [LARGE SCALE GENOMIC DNA]</scope>
    <source>
        <strain evidence="2 3">ATCC 35022</strain>
    </source>
</reference>
<feature type="transmembrane region" description="Helical" evidence="1">
    <location>
        <begin position="74"/>
        <end position="96"/>
    </location>
</feature>
<keyword evidence="1" id="KW-0472">Membrane</keyword>
<keyword evidence="1" id="KW-0812">Transmembrane</keyword>
<dbReference type="EMBL" id="FMXQ01000003">
    <property type="protein sequence ID" value="SDB20831.1"/>
    <property type="molecule type" value="Genomic_DNA"/>
</dbReference>
<name>A0A1G6BJJ0_9HYPH</name>
<dbReference type="STRING" id="665467.SAMN02982931_01534"/>
<keyword evidence="3" id="KW-1185">Reference proteome</keyword>